<sequence>MSDACGCGPDEPRVDAETGEVVAEREPERLWEVSELRAAAVAGVLLGASLVVGWSGGPAPVELALQVLALAVGAWTFVPSTLRRLAKGKIGVGTLMTIAAVGAVALGEVGEAAMLAFLFSISEGLEEYSIARTRRGLRALLSLVPEQATVLRGGLEIVVAPGELRVGDTMLVRPGERLATDGTVGTGRTALDVSAITGESVPVEAGPGDEVYAGSINGTGVLEVQVTSTAADNSLARIVAIVEAEQSRKGAAQRLADRIARPLVPGVLVAAALIAVVGSVFGDPLVWIERALVVLVAASPCALAISIPVTVVAAVGAASKMGVLVKGGAALEALGAVRQVALDKTGTLTRNRPVVIEVATTGGATREQVLALAAALEARSEHPLARAILAAVDQPTPAADVEAVPGAGLTGRLDGRALRLGRPGWIDPGDLAGPVRGMQEAGATAVLVEADGTVLGAVAVRDELRPEAAEVVAHLQRDGYRVAMLTGDNHATAAALAAQAGIRDVHAELRPEDKAALIATMRAERPTAMVGDGVNDAPALATADLGIAMGAMGTDVAIETADVALMGEDLRHLPQALDHARRARRIMLQNVGLSLAIIVGLMPLALLGVLGLAAVVAVHELAEILVIANGVRAGRTRALSPTAATVLPPSAPTRPQPLDAAHRG</sequence>
<dbReference type="GO" id="GO:0005886">
    <property type="term" value="C:plasma membrane"/>
    <property type="evidence" value="ECO:0007669"/>
    <property type="project" value="UniProtKB-SubCell"/>
</dbReference>
<evidence type="ECO:0000313" key="13">
    <source>
        <dbReference type="Proteomes" id="UP000232453"/>
    </source>
</evidence>
<dbReference type="InterPro" id="IPR008250">
    <property type="entry name" value="ATPase_P-typ_transduc_dom_A_sf"/>
</dbReference>
<feature type="domain" description="P-type ATPase A" evidence="10">
    <location>
        <begin position="143"/>
        <end position="242"/>
    </location>
</feature>
<keyword evidence="5" id="KW-1278">Translocase</keyword>
<dbReference type="Proteomes" id="UP000232453">
    <property type="component" value="Unassembled WGS sequence"/>
</dbReference>
<dbReference type="GO" id="GO:0046872">
    <property type="term" value="F:metal ion binding"/>
    <property type="evidence" value="ECO:0007669"/>
    <property type="project" value="UniProtKB-KW"/>
</dbReference>
<keyword evidence="6 8" id="KW-1133">Transmembrane helix</keyword>
<comment type="similarity">
    <text evidence="2 8">Belongs to the cation transport ATPase (P-type) (TC 3.A.3) family. Type IB subfamily.</text>
</comment>
<keyword evidence="8" id="KW-1003">Cell membrane</keyword>
<evidence type="ECO:0000313" key="12">
    <source>
        <dbReference type="EMBL" id="PKB41326.1"/>
    </source>
</evidence>
<dbReference type="InterPro" id="IPR023299">
    <property type="entry name" value="ATPase_P-typ_cyto_dom_N"/>
</dbReference>
<dbReference type="PRINTS" id="PR00119">
    <property type="entry name" value="CATATPASE"/>
</dbReference>
<keyword evidence="11" id="KW-0378">Hydrolase</keyword>
<evidence type="ECO:0000256" key="9">
    <source>
        <dbReference type="SAM" id="MobiDB-lite"/>
    </source>
</evidence>
<dbReference type="InterPro" id="IPR059000">
    <property type="entry name" value="ATPase_P-type_domA"/>
</dbReference>
<feature type="transmembrane region" description="Helical" evidence="8">
    <location>
        <begin position="293"/>
        <end position="318"/>
    </location>
</feature>
<dbReference type="SFLD" id="SFLDG00002">
    <property type="entry name" value="C1.7:_P-type_atpase_like"/>
    <property type="match status" value="1"/>
</dbReference>
<dbReference type="Pfam" id="PF00122">
    <property type="entry name" value="E1-E2_ATPase"/>
    <property type="match status" value="1"/>
</dbReference>
<dbReference type="InterPro" id="IPR023214">
    <property type="entry name" value="HAD_sf"/>
</dbReference>
<proteinExistence type="inferred from homology"/>
<keyword evidence="3 8" id="KW-0812">Transmembrane</keyword>
<dbReference type="InterPro" id="IPR044492">
    <property type="entry name" value="P_typ_ATPase_HD_dom"/>
</dbReference>
<dbReference type="SUPFAM" id="SSF56784">
    <property type="entry name" value="HAD-like"/>
    <property type="match status" value="1"/>
</dbReference>
<keyword evidence="14" id="KW-1185">Reference proteome</keyword>
<dbReference type="GeneID" id="98055338"/>
<evidence type="ECO:0000256" key="6">
    <source>
        <dbReference type="ARBA" id="ARBA00022989"/>
    </source>
</evidence>
<dbReference type="Proteomes" id="UP000549695">
    <property type="component" value="Unassembled WGS sequence"/>
</dbReference>
<dbReference type="InterPro" id="IPR027256">
    <property type="entry name" value="P-typ_ATPase_IB"/>
</dbReference>
<evidence type="ECO:0000313" key="11">
    <source>
        <dbReference type="EMBL" id="NYG05444.1"/>
    </source>
</evidence>
<feature type="transmembrane region" description="Helical" evidence="8">
    <location>
        <begin position="38"/>
        <end position="57"/>
    </location>
</feature>
<dbReference type="InterPro" id="IPR001757">
    <property type="entry name" value="P_typ_ATPase"/>
</dbReference>
<dbReference type="AlphaFoldDB" id="A0A852WFH7"/>
<keyword evidence="8" id="KW-0067">ATP-binding</keyword>
<evidence type="ECO:0000256" key="8">
    <source>
        <dbReference type="RuleBase" id="RU362081"/>
    </source>
</evidence>
<feature type="transmembrane region" description="Helical" evidence="8">
    <location>
        <begin position="63"/>
        <end position="82"/>
    </location>
</feature>
<dbReference type="GO" id="GO:0019829">
    <property type="term" value="F:ATPase-coupled monoatomic cation transmembrane transporter activity"/>
    <property type="evidence" value="ECO:0007669"/>
    <property type="project" value="InterPro"/>
</dbReference>
<dbReference type="SFLD" id="SFLDS00003">
    <property type="entry name" value="Haloacid_Dehalogenase"/>
    <property type="match status" value="1"/>
</dbReference>
<reference evidence="11 14" key="1">
    <citation type="submission" date="2020-07" db="EMBL/GenBank/DDBJ databases">
        <title>Sequencing the genomes of 1000 actinobacteria strains.</title>
        <authorList>
            <person name="Klenk H.-P."/>
        </authorList>
    </citation>
    <scope>NUCLEOTIDE SEQUENCE [LARGE SCALE GENOMIC DNA]</scope>
    <source>
        <strain evidence="12 13">DSM 44104</strain>
        <strain evidence="11 14">DSM 44749</strain>
    </source>
</reference>
<dbReference type="Gene3D" id="3.40.1110.10">
    <property type="entry name" value="Calcium-transporting ATPase, cytoplasmic domain N"/>
    <property type="match status" value="1"/>
</dbReference>
<dbReference type="PROSITE" id="PS00154">
    <property type="entry name" value="ATPASE_E1_E2"/>
    <property type="match status" value="1"/>
</dbReference>
<dbReference type="CDD" id="cd02079">
    <property type="entry name" value="P-type_ATPase_HM"/>
    <property type="match status" value="1"/>
</dbReference>
<feature type="region of interest" description="Disordered" evidence="9">
    <location>
        <begin position="642"/>
        <end position="664"/>
    </location>
</feature>
<feature type="transmembrane region" description="Helical" evidence="8">
    <location>
        <begin position="591"/>
        <end position="618"/>
    </location>
</feature>
<dbReference type="SFLD" id="SFLDF00027">
    <property type="entry name" value="p-type_atpase"/>
    <property type="match status" value="1"/>
</dbReference>
<dbReference type="PANTHER" id="PTHR48085:SF5">
    <property type="entry name" value="CADMIUM_ZINC-TRANSPORTING ATPASE HMA4-RELATED"/>
    <property type="match status" value="1"/>
</dbReference>
<dbReference type="FunFam" id="2.70.150.10:FF:000002">
    <property type="entry name" value="Copper-transporting ATPase 1, putative"/>
    <property type="match status" value="1"/>
</dbReference>
<dbReference type="EMBL" id="PHUJ01000002">
    <property type="protein sequence ID" value="PKB41326.1"/>
    <property type="molecule type" value="Genomic_DNA"/>
</dbReference>
<dbReference type="InterPro" id="IPR023298">
    <property type="entry name" value="ATPase_P-typ_TM_dom_sf"/>
</dbReference>
<dbReference type="GO" id="GO:0015086">
    <property type="term" value="F:cadmium ion transmembrane transporter activity"/>
    <property type="evidence" value="ECO:0007669"/>
    <property type="project" value="TreeGrafter"/>
</dbReference>
<accession>A0AA44UVI0</accession>
<organism evidence="11 14">
    <name type="scientific">Pseudonocardia alni</name>
    <name type="common">Amycolata alni</name>
    <dbReference type="NCBI Taxonomy" id="33907"/>
    <lineage>
        <taxon>Bacteria</taxon>
        <taxon>Bacillati</taxon>
        <taxon>Actinomycetota</taxon>
        <taxon>Actinomycetes</taxon>
        <taxon>Pseudonocardiales</taxon>
        <taxon>Pseudonocardiaceae</taxon>
        <taxon>Pseudonocardia</taxon>
    </lineage>
</organism>
<dbReference type="InterPro" id="IPR036412">
    <property type="entry name" value="HAD-like_sf"/>
</dbReference>
<dbReference type="SUPFAM" id="SSF81665">
    <property type="entry name" value="Calcium ATPase, transmembrane domain M"/>
    <property type="match status" value="1"/>
</dbReference>
<dbReference type="PANTHER" id="PTHR48085">
    <property type="entry name" value="CADMIUM/ZINC-TRANSPORTING ATPASE HMA2-RELATED"/>
    <property type="match status" value="1"/>
</dbReference>
<gene>
    <name evidence="12" type="ORF">ATL51_0289</name>
    <name evidence="11" type="ORF">HDA37_005798</name>
</gene>
<feature type="compositionally biased region" description="Basic and acidic residues" evidence="9">
    <location>
        <begin position="10"/>
        <end position="21"/>
    </location>
</feature>
<dbReference type="NCBIfam" id="TIGR01512">
    <property type="entry name" value="ATPase-IB2_Cd"/>
    <property type="match status" value="1"/>
</dbReference>
<protein>
    <submittedName>
        <fullName evidence="11">Cation-transporting ATPase G</fullName>
        <ecNumber evidence="11">3.6.3.-</ecNumber>
    </submittedName>
</protein>
<dbReference type="Gene3D" id="3.40.50.1000">
    <property type="entry name" value="HAD superfamily/HAD-like"/>
    <property type="match status" value="1"/>
</dbReference>
<dbReference type="PRINTS" id="PR00941">
    <property type="entry name" value="CDATPASE"/>
</dbReference>
<dbReference type="EMBL" id="JACCCZ010000002">
    <property type="protein sequence ID" value="NYG05444.1"/>
    <property type="molecule type" value="Genomic_DNA"/>
</dbReference>
<evidence type="ECO:0000313" key="14">
    <source>
        <dbReference type="Proteomes" id="UP000549695"/>
    </source>
</evidence>
<comment type="subcellular location">
    <subcellularLocation>
        <location evidence="1">Cell membrane</location>
        <topology evidence="1">Multi-pass membrane protein</topology>
    </subcellularLocation>
</comment>
<evidence type="ECO:0000256" key="1">
    <source>
        <dbReference type="ARBA" id="ARBA00004651"/>
    </source>
</evidence>
<evidence type="ECO:0000259" key="10">
    <source>
        <dbReference type="Pfam" id="PF00122"/>
    </source>
</evidence>
<feature type="region of interest" description="Disordered" evidence="9">
    <location>
        <begin position="1"/>
        <end position="21"/>
    </location>
</feature>
<dbReference type="InterPro" id="IPR018303">
    <property type="entry name" value="ATPase_P-typ_P_site"/>
</dbReference>
<dbReference type="GO" id="GO:0005524">
    <property type="term" value="F:ATP binding"/>
    <property type="evidence" value="ECO:0007669"/>
    <property type="project" value="UniProtKB-UniRule"/>
</dbReference>
<name>A0A852WFH7_PSEA5</name>
<dbReference type="InterPro" id="IPR051014">
    <property type="entry name" value="Cation_Transport_ATPase_IB"/>
</dbReference>
<evidence type="ECO:0000256" key="7">
    <source>
        <dbReference type="ARBA" id="ARBA00023136"/>
    </source>
</evidence>
<dbReference type="SUPFAM" id="SSF81653">
    <property type="entry name" value="Calcium ATPase, transduction domain A"/>
    <property type="match status" value="1"/>
</dbReference>
<dbReference type="GO" id="GO:0016887">
    <property type="term" value="F:ATP hydrolysis activity"/>
    <property type="evidence" value="ECO:0007669"/>
    <property type="project" value="InterPro"/>
</dbReference>
<evidence type="ECO:0000256" key="2">
    <source>
        <dbReference type="ARBA" id="ARBA00006024"/>
    </source>
</evidence>
<feature type="transmembrane region" description="Helical" evidence="8">
    <location>
        <begin position="263"/>
        <end position="281"/>
    </location>
</feature>
<dbReference type="NCBIfam" id="TIGR01494">
    <property type="entry name" value="ATPase_P-type"/>
    <property type="match status" value="1"/>
</dbReference>
<keyword evidence="7 8" id="KW-0472">Membrane</keyword>
<evidence type="ECO:0000256" key="4">
    <source>
        <dbReference type="ARBA" id="ARBA00022723"/>
    </source>
</evidence>
<comment type="caution">
    <text evidence="11">The sequence shown here is derived from an EMBL/GenBank/DDBJ whole genome shotgun (WGS) entry which is preliminary data.</text>
</comment>
<dbReference type="NCBIfam" id="TIGR01525">
    <property type="entry name" value="ATPase-IB_hvy"/>
    <property type="match status" value="1"/>
</dbReference>
<accession>A0A852WFH7</accession>
<evidence type="ECO:0000256" key="5">
    <source>
        <dbReference type="ARBA" id="ARBA00022967"/>
    </source>
</evidence>
<dbReference type="EC" id="3.6.3.-" evidence="11"/>
<dbReference type="RefSeq" id="WP_100877370.1">
    <property type="nucleotide sequence ID" value="NZ_BAAAJZ010000016.1"/>
</dbReference>
<dbReference type="Pfam" id="PF00702">
    <property type="entry name" value="Hydrolase"/>
    <property type="match status" value="1"/>
</dbReference>
<keyword evidence="8" id="KW-0547">Nucleotide-binding</keyword>
<keyword evidence="4 8" id="KW-0479">Metal-binding</keyword>
<dbReference type="Gene3D" id="2.70.150.10">
    <property type="entry name" value="Calcium-transporting ATPase, cytoplasmic transduction domain A"/>
    <property type="match status" value="1"/>
</dbReference>
<evidence type="ECO:0000256" key="3">
    <source>
        <dbReference type="ARBA" id="ARBA00022692"/>
    </source>
</evidence>